<gene>
    <name evidence="1" type="ORF">IB285_14235</name>
</gene>
<comment type="caution">
    <text evidence="1">The sequence shown here is derived from an EMBL/GenBank/DDBJ whole genome shotgun (WGS) entry which is preliminary data.</text>
</comment>
<dbReference type="InterPro" id="IPR006597">
    <property type="entry name" value="Sel1-like"/>
</dbReference>
<dbReference type="InterPro" id="IPR011990">
    <property type="entry name" value="TPR-like_helical_dom_sf"/>
</dbReference>
<dbReference type="Proteomes" id="UP000635384">
    <property type="component" value="Unassembled WGS sequence"/>
</dbReference>
<dbReference type="Gene3D" id="1.25.40.10">
    <property type="entry name" value="Tetratricopeptide repeat domain"/>
    <property type="match status" value="1"/>
</dbReference>
<name>A0ABR8KYX7_9SPHN</name>
<reference evidence="1 2" key="1">
    <citation type="submission" date="2020-09" db="EMBL/GenBank/DDBJ databases">
        <authorList>
            <person name="Yoon J.-W."/>
        </authorList>
    </citation>
    <scope>NUCLEOTIDE SEQUENCE [LARGE SCALE GENOMIC DNA]</scope>
    <source>
        <strain evidence="1 2">KMU-140</strain>
    </source>
</reference>
<evidence type="ECO:0000313" key="1">
    <source>
        <dbReference type="EMBL" id="MBD2843416.1"/>
    </source>
</evidence>
<sequence length="109" mass="11649">MKLTPLNGGEYETAHNPEVDLVVAQCLAAASGGDTSALFDLGVAFSTGSGGVISDLIEAHKWFNIAASRGHDEATFCRADISDEMTAREIAEAQRRARQWLAENRAKVA</sequence>
<evidence type="ECO:0000313" key="2">
    <source>
        <dbReference type="Proteomes" id="UP000635384"/>
    </source>
</evidence>
<dbReference type="RefSeq" id="WP_190788777.1">
    <property type="nucleotide sequence ID" value="NZ_JACXLC010000001.1"/>
</dbReference>
<keyword evidence="2" id="KW-1185">Reference proteome</keyword>
<dbReference type="SUPFAM" id="SSF81901">
    <property type="entry name" value="HCP-like"/>
    <property type="match status" value="1"/>
</dbReference>
<proteinExistence type="predicted"/>
<organism evidence="1 2">
    <name type="scientific">Erythrobacter rubeus</name>
    <dbReference type="NCBI Taxonomy" id="2760803"/>
    <lineage>
        <taxon>Bacteria</taxon>
        <taxon>Pseudomonadati</taxon>
        <taxon>Pseudomonadota</taxon>
        <taxon>Alphaproteobacteria</taxon>
        <taxon>Sphingomonadales</taxon>
        <taxon>Erythrobacteraceae</taxon>
        <taxon>Erythrobacter/Porphyrobacter group</taxon>
        <taxon>Erythrobacter</taxon>
    </lineage>
</organism>
<dbReference type="SMART" id="SM00671">
    <property type="entry name" value="SEL1"/>
    <property type="match status" value="1"/>
</dbReference>
<protein>
    <submittedName>
        <fullName evidence="1">Sel1 repeat family protein</fullName>
    </submittedName>
</protein>
<accession>A0ABR8KYX7</accession>
<dbReference type="EMBL" id="JACXLC010000001">
    <property type="protein sequence ID" value="MBD2843416.1"/>
    <property type="molecule type" value="Genomic_DNA"/>
</dbReference>